<evidence type="ECO:0000256" key="1">
    <source>
        <dbReference type="ARBA" id="ARBA00022692"/>
    </source>
</evidence>
<dbReference type="GO" id="GO:0012507">
    <property type="term" value="C:ER to Golgi transport vesicle membrane"/>
    <property type="evidence" value="ECO:0007669"/>
    <property type="project" value="UniProtKB-SubCell"/>
</dbReference>
<dbReference type="InterPro" id="IPR019013">
    <property type="entry name" value="Vma21"/>
</dbReference>
<protein>
    <submittedName>
        <fullName evidence="7">Vacuolar ATPase assembly integral membrane protein</fullName>
    </submittedName>
</protein>
<dbReference type="HAMAP" id="MF_03058">
    <property type="entry name" value="VMA21"/>
    <property type="match status" value="1"/>
</dbReference>
<sequence length="106" mass="11361">MATRRTPASALSTEKAPAPAETVSDIRPAVPANVIVKLLSFTFAMVTLPIGSYFFTLNSLFNGNSSYAGGFAAMMANVVLIAYVVVAMREDQSERLEEEAKAKKAE</sequence>
<proteinExistence type="inferred from homology"/>
<evidence type="ECO:0000256" key="4">
    <source>
        <dbReference type="ARBA" id="ARBA00023136"/>
    </source>
</evidence>
<keyword evidence="4 6" id="KW-0472">Membrane</keyword>
<evidence type="ECO:0000313" key="7">
    <source>
        <dbReference type="EMBL" id="KAF2403804.1"/>
    </source>
</evidence>
<dbReference type="EMBL" id="ML996689">
    <property type="protein sequence ID" value="KAF2403804.1"/>
    <property type="molecule type" value="Genomic_DNA"/>
</dbReference>
<evidence type="ECO:0000256" key="6">
    <source>
        <dbReference type="HAMAP-Rule" id="MF_03058"/>
    </source>
</evidence>
<dbReference type="GO" id="GO:0033116">
    <property type="term" value="C:endoplasmic reticulum-Golgi intermediate compartment membrane"/>
    <property type="evidence" value="ECO:0007669"/>
    <property type="project" value="UniProtKB-SubCell"/>
</dbReference>
<evidence type="ECO:0000256" key="5">
    <source>
        <dbReference type="ARBA" id="ARBA00023329"/>
    </source>
</evidence>
<feature type="transmembrane region" description="Helical" evidence="6">
    <location>
        <begin position="67"/>
        <end position="86"/>
    </location>
</feature>
<comment type="caution">
    <text evidence="6">Lacks conserved residue(s) required for the propagation of feature annotation.</text>
</comment>
<evidence type="ECO:0000256" key="3">
    <source>
        <dbReference type="ARBA" id="ARBA00022989"/>
    </source>
</evidence>
<comment type="function">
    <text evidence="6">Required for the assembly of the V0 complex of the vacuolar ATPase (V-ATPase) in the endoplasmic reticulum.</text>
</comment>
<dbReference type="PANTHER" id="PTHR31792:SF3">
    <property type="entry name" value="VACUOLAR ATPASE ASSEMBLY INTEGRAL MEMBRANE PROTEIN VMA21"/>
    <property type="match status" value="1"/>
</dbReference>
<dbReference type="OrthoDB" id="160405at2759"/>
<accession>A0A6G1I6I8</accession>
<evidence type="ECO:0000256" key="2">
    <source>
        <dbReference type="ARBA" id="ARBA00022824"/>
    </source>
</evidence>
<dbReference type="GO" id="GO:0005789">
    <property type="term" value="C:endoplasmic reticulum membrane"/>
    <property type="evidence" value="ECO:0007669"/>
    <property type="project" value="UniProtKB-SubCell"/>
</dbReference>
<keyword evidence="8" id="KW-1185">Reference proteome</keyword>
<keyword evidence="3 6" id="KW-1133">Transmembrane helix</keyword>
<dbReference type="PANTHER" id="PTHR31792">
    <property type="entry name" value="VACUOLAR ATPASE ASSEMBLY INTEGRAL MEMBRANE PROTEIN VMA21"/>
    <property type="match status" value="1"/>
</dbReference>
<name>A0A6G1I6I8_9PEZI</name>
<comment type="subcellular location">
    <subcellularLocation>
        <location evidence="6">Endoplasmic reticulum membrane</location>
        <topology evidence="6">Multi-pass membrane protein</topology>
    </subcellularLocation>
    <subcellularLocation>
        <location evidence="6">Endoplasmic reticulum-Golgi intermediate compartment membrane</location>
        <topology evidence="6">Multi-pass membrane protein</topology>
    </subcellularLocation>
    <subcellularLocation>
        <location evidence="6">Cytoplasmic vesicle</location>
        <location evidence="6">COPII-coated vesicle membrane</location>
        <topology evidence="6">Multi-pass membrane protein</topology>
    </subcellularLocation>
</comment>
<dbReference type="Pfam" id="PF09446">
    <property type="entry name" value="VMA21"/>
    <property type="match status" value="1"/>
</dbReference>
<keyword evidence="2 6" id="KW-0256">Endoplasmic reticulum</keyword>
<feature type="transmembrane region" description="Helical" evidence="6">
    <location>
        <begin position="34"/>
        <end position="55"/>
    </location>
</feature>
<dbReference type="Proteomes" id="UP000799640">
    <property type="component" value="Unassembled WGS sequence"/>
</dbReference>
<dbReference type="GO" id="GO:0070072">
    <property type="term" value="P:vacuolar proton-transporting V-type ATPase complex assembly"/>
    <property type="evidence" value="ECO:0007669"/>
    <property type="project" value="UniProtKB-UniRule"/>
</dbReference>
<organism evidence="7 8">
    <name type="scientific">Trichodelitschia bisporula</name>
    <dbReference type="NCBI Taxonomy" id="703511"/>
    <lineage>
        <taxon>Eukaryota</taxon>
        <taxon>Fungi</taxon>
        <taxon>Dikarya</taxon>
        <taxon>Ascomycota</taxon>
        <taxon>Pezizomycotina</taxon>
        <taxon>Dothideomycetes</taxon>
        <taxon>Dothideomycetes incertae sedis</taxon>
        <taxon>Phaeotrichales</taxon>
        <taxon>Phaeotrichaceae</taxon>
        <taxon>Trichodelitschia</taxon>
    </lineage>
</organism>
<keyword evidence="5 6" id="KW-0968">Cytoplasmic vesicle</keyword>
<keyword evidence="1 6" id="KW-0812">Transmembrane</keyword>
<dbReference type="AlphaFoldDB" id="A0A6G1I6I8"/>
<reference evidence="7" key="1">
    <citation type="journal article" date="2020" name="Stud. Mycol.">
        <title>101 Dothideomycetes genomes: a test case for predicting lifestyles and emergence of pathogens.</title>
        <authorList>
            <person name="Haridas S."/>
            <person name="Albert R."/>
            <person name="Binder M."/>
            <person name="Bloem J."/>
            <person name="Labutti K."/>
            <person name="Salamov A."/>
            <person name="Andreopoulos B."/>
            <person name="Baker S."/>
            <person name="Barry K."/>
            <person name="Bills G."/>
            <person name="Bluhm B."/>
            <person name="Cannon C."/>
            <person name="Castanera R."/>
            <person name="Culley D."/>
            <person name="Daum C."/>
            <person name="Ezra D."/>
            <person name="Gonzalez J."/>
            <person name="Henrissat B."/>
            <person name="Kuo A."/>
            <person name="Liang C."/>
            <person name="Lipzen A."/>
            <person name="Lutzoni F."/>
            <person name="Magnuson J."/>
            <person name="Mondo S."/>
            <person name="Nolan M."/>
            <person name="Ohm R."/>
            <person name="Pangilinan J."/>
            <person name="Park H.-J."/>
            <person name="Ramirez L."/>
            <person name="Alfaro M."/>
            <person name="Sun H."/>
            <person name="Tritt A."/>
            <person name="Yoshinaga Y."/>
            <person name="Zwiers L.-H."/>
            <person name="Turgeon B."/>
            <person name="Goodwin S."/>
            <person name="Spatafora J."/>
            <person name="Crous P."/>
            <person name="Grigoriev I."/>
        </authorList>
    </citation>
    <scope>NUCLEOTIDE SEQUENCE</scope>
    <source>
        <strain evidence="7">CBS 262.69</strain>
    </source>
</reference>
<evidence type="ECO:0000313" key="8">
    <source>
        <dbReference type="Proteomes" id="UP000799640"/>
    </source>
</evidence>
<gene>
    <name evidence="7" type="ORF">EJ06DRAFT_488687</name>
</gene>
<comment type="similarity">
    <text evidence="6">Belongs to the VMA21 family.</text>
</comment>